<dbReference type="SUPFAM" id="SSF50985">
    <property type="entry name" value="RCC1/BLIP-II"/>
    <property type="match status" value="2"/>
</dbReference>
<evidence type="ECO:0000256" key="3">
    <source>
        <dbReference type="ARBA" id="ARBA00022729"/>
    </source>
</evidence>
<dbReference type="InterPro" id="IPR051210">
    <property type="entry name" value="Ub_ligase/GEF_domain"/>
</dbReference>
<keyword evidence="2" id="KW-0964">Secreted</keyword>
<feature type="region of interest" description="Disordered" evidence="5">
    <location>
        <begin position="852"/>
        <end position="885"/>
    </location>
</feature>
<dbReference type="GO" id="GO:0005576">
    <property type="term" value="C:extracellular region"/>
    <property type="evidence" value="ECO:0007669"/>
    <property type="project" value="UniProtKB-SubCell"/>
</dbReference>
<comment type="subcellular location">
    <subcellularLocation>
        <location evidence="1">Secreted</location>
    </subcellularLocation>
</comment>
<evidence type="ECO:0000256" key="7">
    <source>
        <dbReference type="SAM" id="SignalP"/>
    </source>
</evidence>
<dbReference type="PANTHER" id="PTHR22870">
    <property type="entry name" value="REGULATOR OF CHROMOSOME CONDENSATION"/>
    <property type="match status" value="1"/>
</dbReference>
<dbReference type="InterPro" id="IPR000408">
    <property type="entry name" value="Reg_chr_condens"/>
</dbReference>
<evidence type="ECO:0000313" key="9">
    <source>
        <dbReference type="EMBL" id="GGI14579.1"/>
    </source>
</evidence>
<evidence type="ECO:0000259" key="8">
    <source>
        <dbReference type="Pfam" id="PF17210"/>
    </source>
</evidence>
<keyword evidence="4" id="KW-0677">Repeat</keyword>
<dbReference type="Gene3D" id="2.130.10.30">
    <property type="entry name" value="Regulator of chromosome condensation 1/beta-lactamase-inhibitor protein II"/>
    <property type="match status" value="2"/>
</dbReference>
<evidence type="ECO:0000256" key="2">
    <source>
        <dbReference type="ARBA" id="ARBA00022525"/>
    </source>
</evidence>
<feature type="compositionally biased region" description="Low complexity" evidence="5">
    <location>
        <begin position="1712"/>
        <end position="1732"/>
    </location>
</feature>
<feature type="domain" description="SD-repeat containing protein B" evidence="8">
    <location>
        <begin position="1878"/>
        <end position="1979"/>
    </location>
</feature>
<feature type="chain" id="PRO_5035146128" description="SD-repeat containing protein B domain-containing protein" evidence="7">
    <location>
        <begin position="37"/>
        <end position="2049"/>
    </location>
</feature>
<evidence type="ECO:0000256" key="1">
    <source>
        <dbReference type="ARBA" id="ARBA00004613"/>
    </source>
</evidence>
<feature type="region of interest" description="Disordered" evidence="5">
    <location>
        <begin position="585"/>
        <end position="616"/>
    </location>
</feature>
<feature type="compositionally biased region" description="Basic and acidic residues" evidence="5">
    <location>
        <begin position="872"/>
        <end position="883"/>
    </location>
</feature>
<feature type="region of interest" description="Disordered" evidence="5">
    <location>
        <begin position="1706"/>
        <end position="1732"/>
    </location>
</feature>
<keyword evidence="10" id="KW-1185">Reference proteome</keyword>
<dbReference type="PROSITE" id="PS50012">
    <property type="entry name" value="RCC1_3"/>
    <property type="match status" value="4"/>
</dbReference>
<dbReference type="Pfam" id="PF17210">
    <property type="entry name" value="SdrD_B"/>
    <property type="match status" value="2"/>
</dbReference>
<dbReference type="Pfam" id="PF00415">
    <property type="entry name" value="RCC1"/>
    <property type="match status" value="2"/>
</dbReference>
<dbReference type="EMBL" id="BMDH01000002">
    <property type="protein sequence ID" value="GGI14579.1"/>
    <property type="molecule type" value="Genomic_DNA"/>
</dbReference>
<reference evidence="9" key="1">
    <citation type="journal article" date="2014" name="Int. J. Syst. Evol. Microbiol.">
        <title>Complete genome sequence of Corynebacterium casei LMG S-19264T (=DSM 44701T), isolated from a smear-ripened cheese.</title>
        <authorList>
            <consortium name="US DOE Joint Genome Institute (JGI-PGF)"/>
            <person name="Walter F."/>
            <person name="Albersmeier A."/>
            <person name="Kalinowski J."/>
            <person name="Ruckert C."/>
        </authorList>
    </citation>
    <scope>NUCLEOTIDE SEQUENCE</scope>
    <source>
        <strain evidence="9">CCM 8606</strain>
    </source>
</reference>
<dbReference type="InterPro" id="IPR013783">
    <property type="entry name" value="Ig-like_fold"/>
</dbReference>
<feature type="region of interest" description="Disordered" evidence="5">
    <location>
        <begin position="1956"/>
        <end position="1981"/>
    </location>
</feature>
<keyword evidence="3 7" id="KW-0732">Signal</keyword>
<gene>
    <name evidence="9" type="ORF">GCM10007377_11640</name>
</gene>
<evidence type="ECO:0000256" key="6">
    <source>
        <dbReference type="SAM" id="Phobius"/>
    </source>
</evidence>
<feature type="signal peptide" evidence="7">
    <location>
        <begin position="1"/>
        <end position="36"/>
    </location>
</feature>
<dbReference type="Proteomes" id="UP000619536">
    <property type="component" value="Unassembled WGS sequence"/>
</dbReference>
<organism evidence="9 10">
    <name type="scientific">Galliscardovia ingluviei</name>
    <dbReference type="NCBI Taxonomy" id="1769422"/>
    <lineage>
        <taxon>Bacteria</taxon>
        <taxon>Bacillati</taxon>
        <taxon>Actinomycetota</taxon>
        <taxon>Actinomycetes</taxon>
        <taxon>Bifidobacteriales</taxon>
        <taxon>Bifidobacteriaceae</taxon>
        <taxon>Galliscardovia</taxon>
    </lineage>
</organism>
<feature type="domain" description="SD-repeat containing protein B" evidence="8">
    <location>
        <begin position="1060"/>
        <end position="1123"/>
    </location>
</feature>
<proteinExistence type="predicted"/>
<sequence>MSRTRFIRNIFASLAALACLCSGIIVFGAARHEAQAATQKSAYATATMNKVSDGTGHGTDNQTFVNAQNGFEPGDNTPNDGIVASGDFVVNNLSLRFTAAGARSVRVRWDLSKAPWLMGDTSFCYDGAQVKAEAQPDGSCVFTIGTGAVETMDRTLFLVGKDTVGTVRPDNQATLIVERVAKNKQGEWVNDGQSFEQKTAPVTVVSAPAADLTIQDYGLTGSERRPQWSAGQDLSGYFDVTINPLGYPGWSSHGASTKGEWWGKANVSEFPTDTVWSIVPIDDEGNEITDKAQQIGKADANGQIDLPKISGNARLKWTISKDHYQDYANKEDPSDSKSYAWKIQLFPDKEAFSAADTGDGTTRMLNMGTGGEPGLGEKETYNTANPETSALKGYPFANNDWSQALVTVLGNGKAPGAKMLFRPYTSGKTAFEDENRFFDQAAGEISTREKIGETDVVAQGAQVRTVLSADPSRPEANRPILGTPFTMQDMWAQNEQIYDGALIIKQGQTVIDPSKYTVYYTTDAKPNADKQCDTSFTEPQWVKGTPNAGDTSVRGIRVVFKNADGDLQWGDGAPLITVSFVAKANQPNNSGSSEGDGTISDRYRLGWTQPDPTSADNQKAMTRCMAQSIWVTKPRPIAAEISMGLKIKAPDGTERTGTGAPGDTVTYNVIATPKEGATKESLQKPDNQYLSVKSVMLAGTSMLPTLRIPLPDGLVDPVSSSSFWKMEVRQEKNEKGELQDVMYFTPAQGKITPEVSSAGTAKFEPLLWSARVSNTASGYIGATASMTVDTDAHDAVTAQTASAAATAETFAVSDDWRQGAVLNPVTPVVEITEDVAFKFNLAASGTGRSGTMTTVLRMPNSGADVPTSGDNAGKDDRAMRGKGCDPVASQTAEGCKGLDGQWNEYPGDYSSYQGGTVMTKPVELATKESTNTEVLYAVDNVYSEDPKDFTWLTWDKLTVKYGSAPRVTALKLTTDFEKTDPDHPDYQVASSVGKVYVSIDKDKPNHSGDKYVMWLGKARYSQELPADKPAPTVPFPAQAEIVASSIEGTLWWDQDRSTSINKDSQGNPTEELISGVKVSLYKLNTDGSKASDTPIATQLTDAQGHYKFTELHSGNYAVEVIRNECSDNAQTSCEVTGTTAFPGVQTKSRTYYNQQLDVDTTRSWKAVGDATSDSSGMIGLPVSTAQKKVDFGYVKPDPKVTLNKTQQSLNCDDAKCVVNWDVVVENKGTEPIPAGTESVLNDRMSSLVQHVSATVGVETEDTNKKVNFTQVDSGYDHTLALDEEGHVWGAGDNSQYELGDGTTVGITTPKRLIIDSTNPDLKFKQIAAGENHSFAIDEYGRLWGWGDNKSWRITGAPLEFNSKQTTQRQSDNSLIRWGDQDSINTPNDGSLAFLETPQLIQFTQNGQPVSDTNPAKDMKWRYITSKYNSTIAIDDQGHMWSWGSNWGDALGRGVGTSVLMGIGKVINVSDDEKFTTVHSGDAHSIALTENGHVWNFGFNEYGQLGREAVSLSGGGSNVPAQVQGVIAKDIAAGERAEYYIDTSGNVYSTGANGFGQLGLGYKDSSDETIGSRKKQFYKVDGVTADSIYASDANAVVITPSGDVYGWGSNLRGQLGTAASDPQLTPIKVFDKEYQITALSVSSALSRSHWALGGKVTASEGVTTIAAVTADGNGVGLGNNASGQLANGMKTNKQATPIIMKGYVQPTTPPVDPTAQPTTPTSETTAETTTGSEVTRTYTVPFTVNPGGRIVWHMQGTVMRTNDVQKAYNQAWFSSTLTPYAMAPDAAAGRSQWEGVPSARGAQVTLPKEPKDANLNENTRDITGNTVVKNNTTYNVCLTGTDVNSVDKEHSFATNAEDSCDQVGLKINPYTTEPILGKISGVMWRDNDKNGVRDENEPMIAGQKVYLLDQDGNEMPGYVTTTDANGHYEFTNLEVGTADQPKKYSVRFEPVYRSEFTKEDMNDSNPTLDTATDRDSDASTNPDTYGYATVYASLTDTHTEQDHLDAGVTPEKPWLASMPHTGFGLWALAIVSVLLLAVMNMLALLLRKEH</sequence>
<dbReference type="PROSITE" id="PS00626">
    <property type="entry name" value="RCC1_2"/>
    <property type="match status" value="1"/>
</dbReference>
<evidence type="ECO:0000313" key="10">
    <source>
        <dbReference type="Proteomes" id="UP000619536"/>
    </source>
</evidence>
<dbReference type="PRINTS" id="PR00633">
    <property type="entry name" value="RCCNDNSATION"/>
</dbReference>
<dbReference type="Pfam" id="PF13540">
    <property type="entry name" value="RCC1_2"/>
    <property type="match status" value="1"/>
</dbReference>
<dbReference type="PROSITE" id="PS51257">
    <property type="entry name" value="PROKAR_LIPOPROTEIN"/>
    <property type="match status" value="1"/>
</dbReference>
<reference evidence="9" key="2">
    <citation type="submission" date="2020-09" db="EMBL/GenBank/DDBJ databases">
        <authorList>
            <person name="Sun Q."/>
            <person name="Sedlacek I."/>
        </authorList>
    </citation>
    <scope>NUCLEOTIDE SEQUENCE</scope>
    <source>
        <strain evidence="9">CCM 8606</strain>
    </source>
</reference>
<keyword evidence="6" id="KW-1133">Transmembrane helix</keyword>
<dbReference type="PANTHER" id="PTHR22870:SF408">
    <property type="entry name" value="OS09G0560450 PROTEIN"/>
    <property type="match status" value="1"/>
</dbReference>
<accession>A0A8J3AIW0</accession>
<dbReference type="GO" id="GO:0005975">
    <property type="term" value="P:carbohydrate metabolic process"/>
    <property type="evidence" value="ECO:0007669"/>
    <property type="project" value="UniProtKB-ARBA"/>
</dbReference>
<feature type="transmembrane region" description="Helical" evidence="6">
    <location>
        <begin position="2022"/>
        <end position="2045"/>
    </location>
</feature>
<dbReference type="RefSeq" id="WP_188355295.1">
    <property type="nucleotide sequence ID" value="NZ_BMDH01000002.1"/>
</dbReference>
<dbReference type="SUPFAM" id="SSF117074">
    <property type="entry name" value="Hypothetical protein PA1324"/>
    <property type="match status" value="2"/>
</dbReference>
<keyword evidence="6" id="KW-0472">Membrane</keyword>
<comment type="caution">
    <text evidence="9">The sequence shown here is derived from an EMBL/GenBank/DDBJ whole genome shotgun (WGS) entry which is preliminary data.</text>
</comment>
<dbReference type="InterPro" id="IPR033764">
    <property type="entry name" value="Sdr_B"/>
</dbReference>
<keyword evidence="6" id="KW-0812">Transmembrane</keyword>
<dbReference type="Gene3D" id="2.60.40.10">
    <property type="entry name" value="Immunoglobulins"/>
    <property type="match status" value="2"/>
</dbReference>
<evidence type="ECO:0000256" key="5">
    <source>
        <dbReference type="SAM" id="MobiDB-lite"/>
    </source>
</evidence>
<name>A0A8J3AIW0_9BIFI</name>
<protein>
    <recommendedName>
        <fullName evidence="8">SD-repeat containing protein B domain-containing protein</fullName>
    </recommendedName>
</protein>
<feature type="compositionally biased region" description="Polar residues" evidence="5">
    <location>
        <begin position="585"/>
        <end position="595"/>
    </location>
</feature>
<evidence type="ECO:0000256" key="4">
    <source>
        <dbReference type="ARBA" id="ARBA00022737"/>
    </source>
</evidence>
<dbReference type="InterPro" id="IPR009091">
    <property type="entry name" value="RCC1/BLIP-II"/>
</dbReference>